<accession>A0A918QDP8</accession>
<evidence type="ECO:0008006" key="4">
    <source>
        <dbReference type="Google" id="ProtNLM"/>
    </source>
</evidence>
<feature type="region of interest" description="Disordered" evidence="1">
    <location>
        <begin position="44"/>
        <end position="66"/>
    </location>
</feature>
<dbReference type="Proteomes" id="UP000630936">
    <property type="component" value="Unassembled WGS sequence"/>
</dbReference>
<proteinExistence type="predicted"/>
<sequence>MQTSALPDLAHNRSRPVHWLATAAATAAVIALAGLLQPGAATASQPDRAAATPSAAGGPAPDVRTPLPLECGSVPSAVVREAVGDLDGDGGLERVVVARCQAGSGTPPSGIYVLAAGRDGAGRVVATLIGPERRQSVERLAIRNGTISAALLGYSSDQVPSCCPDEREEAEWRWSDGKFLRTKPDEARPL</sequence>
<gene>
    <name evidence="2" type="ORF">GCM10010387_39290</name>
</gene>
<comment type="caution">
    <text evidence="2">The sequence shown here is derived from an EMBL/GenBank/DDBJ whole genome shotgun (WGS) entry which is preliminary data.</text>
</comment>
<dbReference type="AlphaFoldDB" id="A0A918QDP8"/>
<protein>
    <recommendedName>
        <fullName evidence="4">Secreted protein</fullName>
    </recommendedName>
</protein>
<name>A0A918QDP8_9ACTN</name>
<evidence type="ECO:0000256" key="1">
    <source>
        <dbReference type="SAM" id="MobiDB-lite"/>
    </source>
</evidence>
<feature type="compositionally biased region" description="Low complexity" evidence="1">
    <location>
        <begin position="49"/>
        <end position="61"/>
    </location>
</feature>
<evidence type="ECO:0000313" key="2">
    <source>
        <dbReference type="EMBL" id="GGZ41190.1"/>
    </source>
</evidence>
<dbReference type="EMBL" id="BMWG01000012">
    <property type="protein sequence ID" value="GGZ41190.1"/>
    <property type="molecule type" value="Genomic_DNA"/>
</dbReference>
<organism evidence="2 3">
    <name type="scientific">Streptomyces inusitatus</name>
    <dbReference type="NCBI Taxonomy" id="68221"/>
    <lineage>
        <taxon>Bacteria</taxon>
        <taxon>Bacillati</taxon>
        <taxon>Actinomycetota</taxon>
        <taxon>Actinomycetes</taxon>
        <taxon>Kitasatosporales</taxon>
        <taxon>Streptomycetaceae</taxon>
        <taxon>Streptomyces</taxon>
    </lineage>
</organism>
<evidence type="ECO:0000313" key="3">
    <source>
        <dbReference type="Proteomes" id="UP000630936"/>
    </source>
</evidence>
<dbReference type="RefSeq" id="WP_190124435.1">
    <property type="nucleotide sequence ID" value="NZ_BMWG01000012.1"/>
</dbReference>
<keyword evidence="3" id="KW-1185">Reference proteome</keyword>
<reference evidence="2" key="1">
    <citation type="journal article" date="2014" name="Int. J. Syst. Evol. Microbiol.">
        <title>Complete genome sequence of Corynebacterium casei LMG S-19264T (=DSM 44701T), isolated from a smear-ripened cheese.</title>
        <authorList>
            <consortium name="US DOE Joint Genome Institute (JGI-PGF)"/>
            <person name="Walter F."/>
            <person name="Albersmeier A."/>
            <person name="Kalinowski J."/>
            <person name="Ruckert C."/>
        </authorList>
    </citation>
    <scope>NUCLEOTIDE SEQUENCE</scope>
    <source>
        <strain evidence="2">JCM 4988</strain>
    </source>
</reference>
<reference evidence="2" key="2">
    <citation type="submission" date="2020-09" db="EMBL/GenBank/DDBJ databases">
        <authorList>
            <person name="Sun Q."/>
            <person name="Ohkuma M."/>
        </authorList>
    </citation>
    <scope>NUCLEOTIDE SEQUENCE</scope>
    <source>
        <strain evidence="2">JCM 4988</strain>
    </source>
</reference>